<evidence type="ECO:0000256" key="2">
    <source>
        <dbReference type="ARBA" id="ARBA00045448"/>
    </source>
</evidence>
<sequence length="184" mass="20762">MDTDDTDGKTVVKKQLDMPEDMYTLGGSVNMEYNSVVHRFTYSSMTTPVQTVEYDTVTHTTTILKETPVPNYDRSLYQCERVDATASDGTIIPISLVYRKDKKKPDGQPQALHLYGYGSYEIPIDPDFRISNLPLLDRGVVYAIAHIRGGGENGRTWYESAKYLTKMTTFTDFIACAEHLVAKK</sequence>
<accession>A0A6A4ZG74</accession>
<proteinExistence type="inferred from homology"/>
<dbReference type="VEuPathDB" id="FungiDB:H257_14201"/>
<feature type="domain" description="Peptidase S9 prolyl oligopeptidase catalytic" evidence="4">
    <location>
        <begin position="127"/>
        <end position="183"/>
    </location>
</feature>
<dbReference type="Gene3D" id="3.40.50.1820">
    <property type="entry name" value="alpha/beta hydrolase"/>
    <property type="match status" value="1"/>
</dbReference>
<name>A0A6A4ZG74_APHAT</name>
<dbReference type="GO" id="GO:0006508">
    <property type="term" value="P:proteolysis"/>
    <property type="evidence" value="ECO:0007669"/>
    <property type="project" value="UniProtKB-KW"/>
</dbReference>
<keyword evidence="3" id="KW-0378">Hydrolase</keyword>
<evidence type="ECO:0000259" key="4">
    <source>
        <dbReference type="Pfam" id="PF00326"/>
    </source>
</evidence>
<organism evidence="5 6">
    <name type="scientific">Aphanomyces astaci</name>
    <name type="common">Crayfish plague agent</name>
    <dbReference type="NCBI Taxonomy" id="112090"/>
    <lineage>
        <taxon>Eukaryota</taxon>
        <taxon>Sar</taxon>
        <taxon>Stramenopiles</taxon>
        <taxon>Oomycota</taxon>
        <taxon>Saprolegniomycetes</taxon>
        <taxon>Saprolegniales</taxon>
        <taxon>Verrucalvaceae</taxon>
        <taxon>Aphanomyces</taxon>
    </lineage>
</organism>
<keyword evidence="3" id="KW-0645">Protease</keyword>
<evidence type="ECO:0000313" key="5">
    <source>
        <dbReference type="EMBL" id="KAF0709732.1"/>
    </source>
</evidence>
<dbReference type="EMBL" id="VJMI01018720">
    <property type="protein sequence ID" value="KAF0709732.1"/>
    <property type="molecule type" value="Genomic_DNA"/>
</dbReference>
<keyword evidence="3" id="KW-0720">Serine protease</keyword>
<evidence type="ECO:0000313" key="6">
    <source>
        <dbReference type="Proteomes" id="UP000469452"/>
    </source>
</evidence>
<dbReference type="PANTHER" id="PTHR11757">
    <property type="entry name" value="PROTEASE FAMILY S9A OLIGOPEPTIDASE"/>
    <property type="match status" value="1"/>
</dbReference>
<dbReference type="EC" id="3.4.21.-" evidence="3"/>
<dbReference type="PANTHER" id="PTHR11757:SF19">
    <property type="entry name" value="PROLYL ENDOPEPTIDASE-LIKE"/>
    <property type="match status" value="1"/>
</dbReference>
<comment type="similarity">
    <text evidence="1 3">Belongs to the peptidase S9A family.</text>
</comment>
<evidence type="ECO:0000256" key="3">
    <source>
        <dbReference type="RuleBase" id="RU368024"/>
    </source>
</evidence>
<dbReference type="InterPro" id="IPR051543">
    <property type="entry name" value="Serine_Peptidase_S9A"/>
</dbReference>
<evidence type="ECO:0000256" key="1">
    <source>
        <dbReference type="ARBA" id="ARBA00005228"/>
    </source>
</evidence>
<dbReference type="SUPFAM" id="SSF53474">
    <property type="entry name" value="alpha/beta-Hydrolases"/>
    <property type="match status" value="1"/>
</dbReference>
<comment type="function">
    <text evidence="2">Serine peptidase whose precise substrate specificity remains unclear. Does not cleave peptides after a arginine or lysine residue. Regulates trans-Golgi network morphology and sorting by regulating the membrane binding of the AP-1 complex. May play a role in the regulation of synaptic vesicle exocytosis.</text>
</comment>
<dbReference type="Proteomes" id="UP000469452">
    <property type="component" value="Unassembled WGS sequence"/>
</dbReference>
<dbReference type="PRINTS" id="PR00862">
    <property type="entry name" value="PROLIGOPTASE"/>
</dbReference>
<comment type="caution">
    <text evidence="5">The sequence shown here is derived from an EMBL/GenBank/DDBJ whole genome shotgun (WGS) entry which is preliminary data.</text>
</comment>
<dbReference type="InterPro" id="IPR029058">
    <property type="entry name" value="AB_hydrolase_fold"/>
</dbReference>
<dbReference type="GO" id="GO:0004252">
    <property type="term" value="F:serine-type endopeptidase activity"/>
    <property type="evidence" value="ECO:0007669"/>
    <property type="project" value="UniProtKB-UniRule"/>
</dbReference>
<dbReference type="InterPro" id="IPR002470">
    <property type="entry name" value="Peptidase_S9A"/>
</dbReference>
<dbReference type="InterPro" id="IPR001375">
    <property type="entry name" value="Peptidase_S9_cat"/>
</dbReference>
<gene>
    <name evidence="5" type="ORF">AaE_012785</name>
</gene>
<protein>
    <recommendedName>
        <fullName evidence="3">Prolyl endopeptidase</fullName>
        <ecNumber evidence="3">3.4.21.-</ecNumber>
    </recommendedName>
</protein>
<reference evidence="5 6" key="1">
    <citation type="submission" date="2019-06" db="EMBL/GenBank/DDBJ databases">
        <title>Genomics analysis of Aphanomyces spp. identifies a new class of oomycete effector associated with host adaptation.</title>
        <authorList>
            <person name="Gaulin E."/>
        </authorList>
    </citation>
    <scope>NUCLEOTIDE SEQUENCE [LARGE SCALE GENOMIC DNA]</scope>
    <source>
        <strain evidence="5 6">E</strain>
    </source>
</reference>
<dbReference type="AlphaFoldDB" id="A0A6A4ZG74"/>
<dbReference type="Pfam" id="PF00326">
    <property type="entry name" value="Peptidase_S9"/>
    <property type="match status" value="1"/>
</dbReference>